<name>A0A5P2BXC6_STRVZ</name>
<organism evidence="2 3">
    <name type="scientific">Streptomyces venezuelae</name>
    <dbReference type="NCBI Taxonomy" id="54571"/>
    <lineage>
        <taxon>Bacteria</taxon>
        <taxon>Bacillati</taxon>
        <taxon>Actinomycetota</taxon>
        <taxon>Actinomycetes</taxon>
        <taxon>Kitasatosporales</taxon>
        <taxon>Streptomycetaceae</taxon>
        <taxon>Streptomyces</taxon>
    </lineage>
</organism>
<dbReference type="InterPro" id="IPR008538">
    <property type="entry name" value="Uma2"/>
</dbReference>
<dbReference type="PANTHER" id="PTHR35400">
    <property type="entry name" value="SLR1083 PROTEIN"/>
    <property type="match status" value="1"/>
</dbReference>
<sequence length="176" mass="18977">MAPDDFEELARGAPETVTLELIGGKLEVRPVRDGNHGEIVMWLTRQCMQQRPEPGLYSVQEMAIEGRLAGRARPDGVLAPIGPFVGQGEWADPGGVLMTIEVTSCDGGQGHRHAYARAGVPVHLLIDRGSDTLAVYSDPLDGDYRQAPAYAYGAEVMLPAPVAITLHTEQLKNYTG</sequence>
<feature type="domain" description="Putative restriction endonuclease" evidence="1">
    <location>
        <begin position="4"/>
        <end position="162"/>
    </location>
</feature>
<dbReference type="AlphaFoldDB" id="A0A5P2BXC6"/>
<dbReference type="Pfam" id="PF05685">
    <property type="entry name" value="Uma2"/>
    <property type="match status" value="1"/>
</dbReference>
<dbReference type="InterPro" id="IPR012296">
    <property type="entry name" value="Nuclease_put_TT1808"/>
</dbReference>
<dbReference type="PANTHER" id="PTHR35400:SF3">
    <property type="entry name" value="SLL1072 PROTEIN"/>
    <property type="match status" value="1"/>
</dbReference>
<reference evidence="2 3" key="1">
    <citation type="submission" date="2018-05" db="EMBL/GenBank/DDBJ databases">
        <title>Streptomyces venezuelae.</title>
        <authorList>
            <person name="Kim W."/>
            <person name="Lee N."/>
            <person name="Cho B.-K."/>
        </authorList>
    </citation>
    <scope>NUCLEOTIDE SEQUENCE [LARGE SCALE GENOMIC DNA]</scope>
    <source>
        <strain evidence="2 3">ATCC 14584</strain>
    </source>
</reference>
<protein>
    <recommendedName>
        <fullName evidence="1">Putative restriction endonuclease domain-containing protein</fullName>
    </recommendedName>
</protein>
<dbReference type="RefSeq" id="WP_150217231.1">
    <property type="nucleotide sequence ID" value="NZ_CP029192.1"/>
</dbReference>
<dbReference type="InterPro" id="IPR011335">
    <property type="entry name" value="Restrct_endonuc-II-like"/>
</dbReference>
<dbReference type="CDD" id="cd06260">
    <property type="entry name" value="DUF820-like"/>
    <property type="match status" value="1"/>
</dbReference>
<dbReference type="Proteomes" id="UP000322927">
    <property type="component" value="Chromosome"/>
</dbReference>
<dbReference type="EMBL" id="CP029192">
    <property type="protein sequence ID" value="QES35106.1"/>
    <property type="molecule type" value="Genomic_DNA"/>
</dbReference>
<dbReference type="Gene3D" id="3.90.1570.10">
    <property type="entry name" value="tt1808, chain A"/>
    <property type="match status" value="1"/>
</dbReference>
<evidence type="ECO:0000259" key="1">
    <source>
        <dbReference type="Pfam" id="PF05685"/>
    </source>
</evidence>
<dbReference type="OrthoDB" id="4537149at2"/>
<gene>
    <name evidence="2" type="ORF">DEJ48_18335</name>
</gene>
<proteinExistence type="predicted"/>
<evidence type="ECO:0000313" key="2">
    <source>
        <dbReference type="EMBL" id="QES35106.1"/>
    </source>
</evidence>
<accession>A0A5P2BXC6</accession>
<evidence type="ECO:0000313" key="3">
    <source>
        <dbReference type="Proteomes" id="UP000322927"/>
    </source>
</evidence>
<dbReference type="SUPFAM" id="SSF52980">
    <property type="entry name" value="Restriction endonuclease-like"/>
    <property type="match status" value="1"/>
</dbReference>